<evidence type="ECO:0000259" key="1">
    <source>
        <dbReference type="Pfam" id="PF13622"/>
    </source>
</evidence>
<dbReference type="InterPro" id="IPR029069">
    <property type="entry name" value="HotDog_dom_sf"/>
</dbReference>
<dbReference type="Pfam" id="PF13622">
    <property type="entry name" value="4HBT_3"/>
    <property type="match status" value="1"/>
</dbReference>
<evidence type="ECO:0000313" key="4">
    <source>
        <dbReference type="Proteomes" id="UP000321328"/>
    </source>
</evidence>
<feature type="domain" description="Acyl-CoA thioesterase-like C-terminal" evidence="2">
    <location>
        <begin position="136"/>
        <end position="268"/>
    </location>
</feature>
<comment type="caution">
    <text evidence="3">The sequence shown here is derived from an EMBL/GenBank/DDBJ whole genome shotgun (WGS) entry which is preliminary data.</text>
</comment>
<dbReference type="InterPro" id="IPR049450">
    <property type="entry name" value="ACOT8-like_C"/>
</dbReference>
<feature type="domain" description="Acyl-CoA thioesterase-like N-terminal HotDog" evidence="1">
    <location>
        <begin position="30"/>
        <end position="116"/>
    </location>
</feature>
<name>A0A511CW15_9PSEU</name>
<keyword evidence="4" id="KW-1185">Reference proteome</keyword>
<protein>
    <recommendedName>
        <fullName evidence="5">Thioesterase</fullName>
    </recommendedName>
</protein>
<dbReference type="STRING" id="1123024.GCA_000423625_02014"/>
<organism evidence="3 4">
    <name type="scientific">Pseudonocardia asaccharolytica DSM 44247 = NBRC 16224</name>
    <dbReference type="NCBI Taxonomy" id="1123024"/>
    <lineage>
        <taxon>Bacteria</taxon>
        <taxon>Bacillati</taxon>
        <taxon>Actinomycetota</taxon>
        <taxon>Actinomycetes</taxon>
        <taxon>Pseudonocardiales</taxon>
        <taxon>Pseudonocardiaceae</taxon>
        <taxon>Pseudonocardia</taxon>
    </lineage>
</organism>
<dbReference type="EMBL" id="BJVI01000003">
    <property type="protein sequence ID" value="GEL16760.1"/>
    <property type="molecule type" value="Genomic_DNA"/>
</dbReference>
<dbReference type="OrthoDB" id="1413770at2"/>
<dbReference type="InterPro" id="IPR042171">
    <property type="entry name" value="Acyl-CoA_hotdog"/>
</dbReference>
<dbReference type="InterPro" id="IPR049449">
    <property type="entry name" value="TesB_ACOT8-like_N"/>
</dbReference>
<accession>A0A511CW15</accession>
<proteinExistence type="predicted"/>
<dbReference type="SUPFAM" id="SSF54637">
    <property type="entry name" value="Thioesterase/thiol ester dehydrase-isomerase"/>
    <property type="match status" value="2"/>
</dbReference>
<evidence type="ECO:0000259" key="2">
    <source>
        <dbReference type="Pfam" id="PF20789"/>
    </source>
</evidence>
<dbReference type="Gene3D" id="2.40.160.210">
    <property type="entry name" value="Acyl-CoA thioesterase, double hotdog domain"/>
    <property type="match status" value="1"/>
</dbReference>
<evidence type="ECO:0000313" key="3">
    <source>
        <dbReference type="EMBL" id="GEL16760.1"/>
    </source>
</evidence>
<sequence>MIGRVSEFEPFYKPLDDPEGARFFATFSTTGPWFADVQHLGPPSALLIRALERCARGRPDGAAMTLTRITVEVLGPVPAGEVEVRAGVERPGRTIELLAAEMTAGGRAVLRARAWRLAVSDTTAVAVGQAEPLPGPEQATARPERPDGWLPGFLDAMEWRWLRGWLGTQGPGRAWMRQRVPLVDGEEPSALQRLAVVADSANGVAAPLDVRQWLFVNTELTLHLHRSPTGEWIGVDAATVVGPNGAGTVSALLFDEAGHTGRAAQSLTIRPR</sequence>
<gene>
    <name evidence="3" type="ORF">PA7_05970</name>
</gene>
<dbReference type="Pfam" id="PF20789">
    <property type="entry name" value="4HBT_3C"/>
    <property type="match status" value="1"/>
</dbReference>
<evidence type="ECO:0008006" key="5">
    <source>
        <dbReference type="Google" id="ProtNLM"/>
    </source>
</evidence>
<reference evidence="3 4" key="1">
    <citation type="submission" date="2019-07" db="EMBL/GenBank/DDBJ databases">
        <title>Whole genome shotgun sequence of Pseudonocardia asaccharolytica NBRC 16224.</title>
        <authorList>
            <person name="Hosoyama A."/>
            <person name="Uohara A."/>
            <person name="Ohji S."/>
            <person name="Ichikawa N."/>
        </authorList>
    </citation>
    <scope>NUCLEOTIDE SEQUENCE [LARGE SCALE GENOMIC DNA]</scope>
    <source>
        <strain evidence="3 4">NBRC 16224</strain>
    </source>
</reference>
<dbReference type="AlphaFoldDB" id="A0A511CW15"/>
<dbReference type="Proteomes" id="UP000321328">
    <property type="component" value="Unassembled WGS sequence"/>
</dbReference>